<proteinExistence type="predicted"/>
<reference evidence="1" key="1">
    <citation type="journal article" date="2019" name="Sci. Rep.">
        <title>Draft genome of Tanacetum cinerariifolium, the natural source of mosquito coil.</title>
        <authorList>
            <person name="Yamashiro T."/>
            <person name="Shiraishi A."/>
            <person name="Satake H."/>
            <person name="Nakayama K."/>
        </authorList>
    </citation>
    <scope>NUCLEOTIDE SEQUENCE</scope>
</reference>
<sequence>MTDYSLWEVILNGDSPVPTRLVKGVAHPIAPITVKQKLARKNELKARGTLLMALPDKHQLKFNSHKDAKSLVEAIEKCFGGNTKTKKVQKTILKQQFENFSGSSSEGLDQIHDRLQKLVSQLEIHGVSLSQGDVNLKFLRSLLSEWKTHTLIWQNKTDLEDKSLDDLFNSLKIYESEVKHLSSLGTDS</sequence>
<accession>A0A699SVA4</accession>
<dbReference type="PANTHER" id="PTHR35317">
    <property type="entry name" value="OS04G0629600 PROTEIN"/>
    <property type="match status" value="1"/>
</dbReference>
<dbReference type="PANTHER" id="PTHR35317:SF23">
    <property type="entry name" value="OS04G0629600 PROTEIN"/>
    <property type="match status" value="1"/>
</dbReference>
<organism evidence="1">
    <name type="scientific">Tanacetum cinerariifolium</name>
    <name type="common">Dalmatian daisy</name>
    <name type="synonym">Chrysanthemum cinerariifolium</name>
    <dbReference type="NCBI Taxonomy" id="118510"/>
    <lineage>
        <taxon>Eukaryota</taxon>
        <taxon>Viridiplantae</taxon>
        <taxon>Streptophyta</taxon>
        <taxon>Embryophyta</taxon>
        <taxon>Tracheophyta</taxon>
        <taxon>Spermatophyta</taxon>
        <taxon>Magnoliopsida</taxon>
        <taxon>eudicotyledons</taxon>
        <taxon>Gunneridae</taxon>
        <taxon>Pentapetalae</taxon>
        <taxon>asterids</taxon>
        <taxon>campanulids</taxon>
        <taxon>Asterales</taxon>
        <taxon>Asteraceae</taxon>
        <taxon>Asteroideae</taxon>
        <taxon>Anthemideae</taxon>
        <taxon>Anthemidinae</taxon>
        <taxon>Tanacetum</taxon>
    </lineage>
</organism>
<gene>
    <name evidence="1" type="ORF">Tci_873182</name>
</gene>
<dbReference type="Pfam" id="PF14223">
    <property type="entry name" value="Retrotran_gag_2"/>
    <property type="match status" value="1"/>
</dbReference>
<name>A0A699SVA4_TANCI</name>
<evidence type="ECO:0000313" key="1">
    <source>
        <dbReference type="EMBL" id="GFD01213.1"/>
    </source>
</evidence>
<dbReference type="EMBL" id="BKCJ011189929">
    <property type="protein sequence ID" value="GFD01213.1"/>
    <property type="molecule type" value="Genomic_DNA"/>
</dbReference>
<dbReference type="AlphaFoldDB" id="A0A699SVA4"/>
<comment type="caution">
    <text evidence="1">The sequence shown here is derived from an EMBL/GenBank/DDBJ whole genome shotgun (WGS) entry which is preliminary data.</text>
</comment>
<protein>
    <submittedName>
        <fullName evidence="1">Ribonuclease H-like domain-containing protein</fullName>
    </submittedName>
</protein>